<dbReference type="EMBL" id="JBJKFK010001373">
    <property type="protein sequence ID" value="KAL3313259.1"/>
    <property type="molecule type" value="Genomic_DNA"/>
</dbReference>
<comment type="caution">
    <text evidence="9">The sequence shown here is derived from an EMBL/GenBank/DDBJ whole genome shotgun (WGS) entry which is preliminary data.</text>
</comment>
<reference evidence="9 10" key="1">
    <citation type="submission" date="2024-11" db="EMBL/GenBank/DDBJ databases">
        <title>Adaptive evolution of stress response genes in parasites aligns with host niche diversity.</title>
        <authorList>
            <person name="Hahn C."/>
            <person name="Resl P."/>
        </authorList>
    </citation>
    <scope>NUCLEOTIDE SEQUENCE [LARGE SCALE GENOMIC DNA]</scope>
    <source>
        <strain evidence="9">EGGRZ-B1_66</strain>
        <tissue evidence="9">Body</tissue>
    </source>
</reference>
<keyword evidence="7" id="KW-0539">Nucleus</keyword>
<keyword evidence="6" id="KW-0736">Signalosome</keyword>
<dbReference type="Pfam" id="PF01399">
    <property type="entry name" value="PCI"/>
    <property type="match status" value="1"/>
</dbReference>
<proteinExistence type="inferred from homology"/>
<evidence type="ECO:0000256" key="4">
    <source>
        <dbReference type="ARBA" id="ARBA00014878"/>
    </source>
</evidence>
<dbReference type="SMART" id="SM00088">
    <property type="entry name" value="PINT"/>
    <property type="match status" value="1"/>
</dbReference>
<comment type="similarity">
    <text evidence="3">Belongs to the CSN3 family.</text>
</comment>
<dbReference type="InterPro" id="IPR036388">
    <property type="entry name" value="WH-like_DNA-bd_sf"/>
</dbReference>
<evidence type="ECO:0000256" key="6">
    <source>
        <dbReference type="ARBA" id="ARBA00022790"/>
    </source>
</evidence>
<dbReference type="Pfam" id="PF22788">
    <property type="entry name" value="COP9_hel_rpt"/>
    <property type="match status" value="1"/>
</dbReference>
<feature type="domain" description="PCI" evidence="8">
    <location>
        <begin position="8"/>
        <end position="182"/>
    </location>
</feature>
<protein>
    <recommendedName>
        <fullName evidence="4">COP9 signalosome complex subunit 3</fullName>
    </recommendedName>
</protein>
<dbReference type="InterPro" id="IPR036390">
    <property type="entry name" value="WH_DNA-bd_sf"/>
</dbReference>
<dbReference type="PROSITE" id="PS50250">
    <property type="entry name" value="PCI"/>
    <property type="match status" value="1"/>
</dbReference>
<dbReference type="GO" id="GO:0005737">
    <property type="term" value="C:cytoplasm"/>
    <property type="evidence" value="ECO:0007669"/>
    <property type="project" value="UniProtKB-SubCell"/>
</dbReference>
<gene>
    <name evidence="9" type="ORF">Ciccas_008141</name>
</gene>
<evidence type="ECO:0000256" key="3">
    <source>
        <dbReference type="ARBA" id="ARBA00007084"/>
    </source>
</evidence>
<dbReference type="PANTHER" id="PTHR10758:SF1">
    <property type="entry name" value="COP9 SIGNALOSOME COMPLEX SUBUNIT 3"/>
    <property type="match status" value="1"/>
</dbReference>
<dbReference type="SUPFAM" id="SSF46785">
    <property type="entry name" value="Winged helix' DNA-binding domain"/>
    <property type="match status" value="1"/>
</dbReference>
<dbReference type="Proteomes" id="UP001626550">
    <property type="component" value="Unassembled WGS sequence"/>
</dbReference>
<accession>A0ABD2Q0T9</accession>
<evidence type="ECO:0000259" key="8">
    <source>
        <dbReference type="PROSITE" id="PS50250"/>
    </source>
</evidence>
<evidence type="ECO:0000313" key="10">
    <source>
        <dbReference type="Proteomes" id="UP001626550"/>
    </source>
</evidence>
<comment type="subcellular location">
    <subcellularLocation>
        <location evidence="2">Cytoplasm</location>
    </subcellularLocation>
    <subcellularLocation>
        <location evidence="1">Nucleus</location>
    </subcellularLocation>
</comment>
<dbReference type="InterPro" id="IPR050756">
    <property type="entry name" value="CSN3"/>
</dbReference>
<evidence type="ECO:0000256" key="2">
    <source>
        <dbReference type="ARBA" id="ARBA00004496"/>
    </source>
</evidence>
<evidence type="ECO:0000256" key="1">
    <source>
        <dbReference type="ARBA" id="ARBA00004123"/>
    </source>
</evidence>
<evidence type="ECO:0000256" key="7">
    <source>
        <dbReference type="ARBA" id="ARBA00023242"/>
    </source>
</evidence>
<dbReference type="InterPro" id="IPR000717">
    <property type="entry name" value="PCI_dom"/>
</dbReference>
<evidence type="ECO:0000256" key="5">
    <source>
        <dbReference type="ARBA" id="ARBA00022490"/>
    </source>
</evidence>
<dbReference type="AlphaFoldDB" id="A0ABD2Q0T9"/>
<name>A0ABD2Q0T9_9PLAT</name>
<keyword evidence="5" id="KW-0963">Cytoplasm</keyword>
<dbReference type="PANTHER" id="PTHR10758">
    <property type="entry name" value="26S PROTEASOME NON-ATPASE REGULATORY SUBUNIT 3/COP9 SIGNALOSOME COMPLEX SUBUNIT 3"/>
    <property type="match status" value="1"/>
</dbReference>
<organism evidence="9 10">
    <name type="scientific">Cichlidogyrus casuarinus</name>
    <dbReference type="NCBI Taxonomy" id="1844966"/>
    <lineage>
        <taxon>Eukaryota</taxon>
        <taxon>Metazoa</taxon>
        <taxon>Spiralia</taxon>
        <taxon>Lophotrochozoa</taxon>
        <taxon>Platyhelminthes</taxon>
        <taxon>Monogenea</taxon>
        <taxon>Monopisthocotylea</taxon>
        <taxon>Dactylogyridea</taxon>
        <taxon>Ancyrocephalidae</taxon>
        <taxon>Cichlidogyrus</taxon>
    </lineage>
</organism>
<keyword evidence="10" id="KW-1185">Reference proteome</keyword>
<dbReference type="Gene3D" id="1.10.10.10">
    <property type="entry name" value="Winged helix-like DNA-binding domain superfamily/Winged helix DNA-binding domain"/>
    <property type="match status" value="1"/>
</dbReference>
<dbReference type="InterPro" id="IPR055089">
    <property type="entry name" value="COP9_N"/>
</dbReference>
<sequence>MVQAAVKQFDKSLQSFDNCLLMPTVVPSRILIEAAKKQILVSLIVHGRHQKGHYGGQIAASGPSESAHPWKRYITVYIELANIFRHDDKKDISFFIDTHKVTFMNDSNYGLVKQVQVAWSKNHIKNLTKTFITMSLADLASKVGLADARQAEKYLVEMIQSGDISAKICQQNGTVQFMDDQEQYDSAEMLAKINEKLTQCVSLEKYLNLVSDNITTSQAYAKWSIENEARTASKINL</sequence>
<evidence type="ECO:0000313" key="9">
    <source>
        <dbReference type="EMBL" id="KAL3313259.1"/>
    </source>
</evidence>
<dbReference type="GO" id="GO:0008180">
    <property type="term" value="C:COP9 signalosome"/>
    <property type="evidence" value="ECO:0007669"/>
    <property type="project" value="UniProtKB-KW"/>
</dbReference>